<feature type="transmembrane region" description="Helical" evidence="1">
    <location>
        <begin position="6"/>
        <end position="26"/>
    </location>
</feature>
<sequence>MIVWFTTVQVAVAVIAGVLCIVLGFAGRKPSDLSLGAVALVELLLIVQSIVAIVAPATGNEPVGNMLEFYTYLVSALILPIAAAFWALVDRSRWSTVVLGTAALAIAVMVYRMQEIWTTPVG</sequence>
<dbReference type="EMBL" id="FOVM01000005">
    <property type="protein sequence ID" value="SFN76157.1"/>
    <property type="molecule type" value="Genomic_DNA"/>
</dbReference>
<evidence type="ECO:0000313" key="3">
    <source>
        <dbReference type="Proteomes" id="UP000198867"/>
    </source>
</evidence>
<keyword evidence="3" id="KW-1185">Reference proteome</keyword>
<dbReference type="Proteomes" id="UP000198867">
    <property type="component" value="Unassembled WGS sequence"/>
</dbReference>
<evidence type="ECO:0000256" key="1">
    <source>
        <dbReference type="SAM" id="Phobius"/>
    </source>
</evidence>
<reference evidence="3" key="1">
    <citation type="submission" date="2016-10" db="EMBL/GenBank/DDBJ databases">
        <authorList>
            <person name="Varghese N."/>
            <person name="Submissions S."/>
        </authorList>
    </citation>
    <scope>NUCLEOTIDE SEQUENCE [LARGE SCALE GENOMIC DNA]</scope>
    <source>
        <strain evidence="3">CGMCC 1.11101</strain>
    </source>
</reference>
<accession>A0A1I5BNC1</accession>
<organism evidence="2 3">
    <name type="scientific">Mycetocola miduiensis</name>
    <dbReference type="NCBI Taxonomy" id="995034"/>
    <lineage>
        <taxon>Bacteria</taxon>
        <taxon>Bacillati</taxon>
        <taxon>Actinomycetota</taxon>
        <taxon>Actinomycetes</taxon>
        <taxon>Micrococcales</taxon>
        <taxon>Microbacteriaceae</taxon>
        <taxon>Mycetocola</taxon>
    </lineage>
</organism>
<keyword evidence="1" id="KW-0472">Membrane</keyword>
<dbReference type="AlphaFoldDB" id="A0A1I5BNC1"/>
<dbReference type="STRING" id="995034.SAMN05216219_1994"/>
<keyword evidence="1" id="KW-0812">Transmembrane</keyword>
<protein>
    <recommendedName>
        <fullName evidence="4">Integral membrane protein</fullName>
    </recommendedName>
</protein>
<dbReference type="RefSeq" id="WP_090710964.1">
    <property type="nucleotide sequence ID" value="NZ_FOVM01000005.1"/>
</dbReference>
<proteinExistence type="predicted"/>
<evidence type="ECO:0000313" key="2">
    <source>
        <dbReference type="EMBL" id="SFN76157.1"/>
    </source>
</evidence>
<keyword evidence="1" id="KW-1133">Transmembrane helix</keyword>
<gene>
    <name evidence="2" type="ORF">SAMN05216219_1994</name>
</gene>
<feature type="transmembrane region" description="Helical" evidence="1">
    <location>
        <begin position="96"/>
        <end position="113"/>
    </location>
</feature>
<feature type="transmembrane region" description="Helical" evidence="1">
    <location>
        <begin position="69"/>
        <end position="89"/>
    </location>
</feature>
<dbReference type="OrthoDB" id="5197832at2"/>
<name>A0A1I5BNC1_9MICO</name>
<evidence type="ECO:0008006" key="4">
    <source>
        <dbReference type="Google" id="ProtNLM"/>
    </source>
</evidence>
<feature type="transmembrane region" description="Helical" evidence="1">
    <location>
        <begin position="33"/>
        <end position="57"/>
    </location>
</feature>